<feature type="region of interest" description="Disordered" evidence="1">
    <location>
        <begin position="1"/>
        <end position="27"/>
    </location>
</feature>
<proteinExistence type="predicted"/>
<dbReference type="Proteomes" id="UP000324800">
    <property type="component" value="Unassembled WGS sequence"/>
</dbReference>
<evidence type="ECO:0000256" key="1">
    <source>
        <dbReference type="SAM" id="MobiDB-lite"/>
    </source>
</evidence>
<dbReference type="EMBL" id="SNRW01009678">
    <property type="protein sequence ID" value="KAA6377637.1"/>
    <property type="molecule type" value="Genomic_DNA"/>
</dbReference>
<protein>
    <submittedName>
        <fullName evidence="2">Uncharacterized protein</fullName>
    </submittedName>
</protein>
<accession>A0A5J4V4V8</accession>
<organism evidence="2 3">
    <name type="scientific">Streblomastix strix</name>
    <dbReference type="NCBI Taxonomy" id="222440"/>
    <lineage>
        <taxon>Eukaryota</taxon>
        <taxon>Metamonada</taxon>
        <taxon>Preaxostyla</taxon>
        <taxon>Oxymonadida</taxon>
        <taxon>Streblomastigidae</taxon>
        <taxon>Streblomastix</taxon>
    </lineage>
</organism>
<reference evidence="2 3" key="1">
    <citation type="submission" date="2019-03" db="EMBL/GenBank/DDBJ databases">
        <title>Single cell metagenomics reveals metabolic interactions within the superorganism composed of flagellate Streblomastix strix and complex community of Bacteroidetes bacteria on its surface.</title>
        <authorList>
            <person name="Treitli S.C."/>
            <person name="Kolisko M."/>
            <person name="Husnik F."/>
            <person name="Keeling P."/>
            <person name="Hampl V."/>
        </authorList>
    </citation>
    <scope>NUCLEOTIDE SEQUENCE [LARGE SCALE GENOMIC DNA]</scope>
    <source>
        <strain evidence="2">ST1C</strain>
    </source>
</reference>
<dbReference type="AlphaFoldDB" id="A0A5J4V4V8"/>
<evidence type="ECO:0000313" key="2">
    <source>
        <dbReference type="EMBL" id="KAA6377637.1"/>
    </source>
</evidence>
<name>A0A5J4V4V8_9EUKA</name>
<sequence length="112" mass="13383">MRKDLEKVRFEEELKQQDEDQNSRKDVIDEYQTVEERNETEKDLFIKSNQLAIERNMMITQKYESYSQFEIHSFFARDAPREILDQLRGVATYRDSSNEKSSITCKGFGEKT</sequence>
<gene>
    <name evidence="2" type="ORF">EZS28_026835</name>
</gene>
<comment type="caution">
    <text evidence="2">The sequence shown here is derived from an EMBL/GenBank/DDBJ whole genome shotgun (WGS) entry which is preliminary data.</text>
</comment>
<evidence type="ECO:0000313" key="3">
    <source>
        <dbReference type="Proteomes" id="UP000324800"/>
    </source>
</evidence>